<dbReference type="PROSITE" id="PS50157">
    <property type="entry name" value="ZINC_FINGER_C2H2_2"/>
    <property type="match status" value="1"/>
</dbReference>
<dbReference type="PROSITE" id="PS00028">
    <property type="entry name" value="ZINC_FINGER_C2H2_1"/>
    <property type="match status" value="1"/>
</dbReference>
<dbReference type="SUPFAM" id="SSF57667">
    <property type="entry name" value="beta-beta-alpha zinc fingers"/>
    <property type="match status" value="1"/>
</dbReference>
<evidence type="ECO:0000313" key="15">
    <source>
        <dbReference type="EMBL" id="KAJ8951822.1"/>
    </source>
</evidence>
<dbReference type="InterPro" id="IPR036236">
    <property type="entry name" value="Znf_C2H2_sf"/>
</dbReference>
<evidence type="ECO:0000259" key="14">
    <source>
        <dbReference type="PROSITE" id="PS50157"/>
    </source>
</evidence>
<dbReference type="InterPro" id="IPR013087">
    <property type="entry name" value="Znf_C2H2_type"/>
</dbReference>
<protein>
    <recommendedName>
        <fullName evidence="14">C2H2-type domain-containing protein</fullName>
    </recommendedName>
</protein>
<keyword evidence="9" id="KW-0206">Cytoskeleton</keyword>
<sequence>MWTEDYRWHFDYVRLAWDAGFSFEKYKYPNLDKNKICLVDVDRVVRERDVASIERFIPTVVQYILESDQAEVLDTNFVKLFRMSQLSVEYLLFCKKYLDNTVENKELKLFTQDLENHVTTLTKQNNLIATFKCEKCSKAFSTEEYLYSHIKRRHTEENRASTNTETDTLQSEIKELKERLNTTEKLLQEKEENMEKAITNLNADESKIRVDEIQEKFEKFREKVENDLKILQIQKNFYEDKYSKLFDLVIQSNNKENIDSNIVPPKLEPPKEEANNFSENVTEKMENTTQTDPERKATKELQIETVQDRNIFHIKDTDSTESLLGNKENFEETIEKKMHMFEENLESKISSGLNDIQSQMEAFWGRISEMELRREKSLAAQQIHRNALEQVSQSTSEKAASPVEPPKLLKNAPKPEIKPRTRLTKPNRVVKSETAEKFKKELEQMYLKVTPSPKDLVRVKSQINTASRASSAMYDTSVSSEPEDESKSESRVAEIADEDKISTSTAGKRPSPRRKGSAKSQESLDKYREEIADVVNGRLQEMGVSPNWRGIPRKTFDRALAIVRHQANLSKKMYPNYDSIRRSIEKSLRDKDAENRKKNGHKKIPDRATARGDRHQLQEEAERARVGRISGESETKPRSVTIKNRSLYDDTESDRSVLAQNAPKLVRKDSSDTESDLTSTILPKDDVGGDKNGAQIKSAMKNYPSLGSLEKKRVLFDIETDEEARGAEKGENVGESSLRGEQPSRTGAKKDGSLSDFTLSDY</sequence>
<evidence type="ECO:0000256" key="1">
    <source>
        <dbReference type="ARBA" id="ARBA00004114"/>
    </source>
</evidence>
<evidence type="ECO:0000256" key="12">
    <source>
        <dbReference type="SAM" id="Coils"/>
    </source>
</evidence>
<keyword evidence="10" id="KW-0966">Cell projection</keyword>
<accession>A0AAV8YJZ7</accession>
<evidence type="ECO:0000256" key="13">
    <source>
        <dbReference type="SAM" id="MobiDB-lite"/>
    </source>
</evidence>
<evidence type="ECO:0000256" key="8">
    <source>
        <dbReference type="ARBA" id="ARBA00023054"/>
    </source>
</evidence>
<evidence type="ECO:0000256" key="7">
    <source>
        <dbReference type="ARBA" id="ARBA00022833"/>
    </source>
</evidence>
<feature type="compositionally biased region" description="Polar residues" evidence="13">
    <location>
        <begin position="466"/>
        <end position="476"/>
    </location>
</feature>
<name>A0AAV8YJZ7_9CUCU</name>
<proteinExistence type="inferred from homology"/>
<dbReference type="InterPro" id="IPR032714">
    <property type="entry name" value="DZIP1_N"/>
</dbReference>
<feature type="region of interest" description="Disordered" evidence="13">
    <location>
        <begin position="722"/>
        <end position="762"/>
    </location>
</feature>
<gene>
    <name evidence="15" type="ORF">NQ318_019796</name>
</gene>
<dbReference type="GO" id="GO:0060271">
    <property type="term" value="P:cilium assembly"/>
    <property type="evidence" value="ECO:0007669"/>
    <property type="project" value="TreeGrafter"/>
</dbReference>
<feature type="compositionally biased region" description="Polar residues" evidence="13">
    <location>
        <begin position="389"/>
        <end position="398"/>
    </location>
</feature>
<feature type="compositionally biased region" description="Basic and acidic residues" evidence="13">
    <location>
        <begin position="588"/>
        <end position="637"/>
    </location>
</feature>
<dbReference type="Gene3D" id="3.30.160.60">
    <property type="entry name" value="Classic Zinc Finger"/>
    <property type="match status" value="1"/>
</dbReference>
<evidence type="ECO:0000256" key="2">
    <source>
        <dbReference type="ARBA" id="ARBA00004120"/>
    </source>
</evidence>
<evidence type="ECO:0000256" key="3">
    <source>
        <dbReference type="ARBA" id="ARBA00009131"/>
    </source>
</evidence>
<evidence type="ECO:0000256" key="9">
    <source>
        <dbReference type="ARBA" id="ARBA00023212"/>
    </source>
</evidence>
<dbReference type="GO" id="GO:0008270">
    <property type="term" value="F:zinc ion binding"/>
    <property type="evidence" value="ECO:0007669"/>
    <property type="project" value="UniProtKB-KW"/>
</dbReference>
<dbReference type="Pfam" id="PF25977">
    <property type="entry name" value="DZIP1"/>
    <property type="match status" value="1"/>
</dbReference>
<dbReference type="InterPro" id="IPR058883">
    <property type="entry name" value="DZIP1_dom"/>
</dbReference>
<keyword evidence="7" id="KW-0862">Zinc</keyword>
<dbReference type="GO" id="GO:0005737">
    <property type="term" value="C:cytoplasm"/>
    <property type="evidence" value="ECO:0007669"/>
    <property type="project" value="TreeGrafter"/>
</dbReference>
<dbReference type="EMBL" id="JAPWTK010000078">
    <property type="protein sequence ID" value="KAJ8951822.1"/>
    <property type="molecule type" value="Genomic_DNA"/>
</dbReference>
<dbReference type="PANTHER" id="PTHR21502:SF3">
    <property type="entry name" value="CILIUM ASSEMBLY PROTEIN DZIP1L"/>
    <property type="match status" value="1"/>
</dbReference>
<dbReference type="SMART" id="SM00355">
    <property type="entry name" value="ZnF_C2H2"/>
    <property type="match status" value="1"/>
</dbReference>
<dbReference type="AlphaFoldDB" id="A0AAV8YJZ7"/>
<feature type="domain" description="C2H2-type" evidence="14">
    <location>
        <begin position="131"/>
        <end position="159"/>
    </location>
</feature>
<dbReference type="Pfam" id="PF13815">
    <property type="entry name" value="Dzip-like_N"/>
    <property type="match status" value="1"/>
</dbReference>
<feature type="region of interest" description="Disordered" evidence="13">
    <location>
        <begin position="588"/>
        <end position="704"/>
    </location>
</feature>
<comment type="similarity">
    <text evidence="3">Belongs to the DZIP C2H2-type zinc-finger protein family.</text>
</comment>
<keyword evidence="8 12" id="KW-0175">Coiled coil</keyword>
<feature type="region of interest" description="Disordered" evidence="13">
    <location>
        <begin position="389"/>
        <end position="432"/>
    </location>
</feature>
<organism evidence="15 16">
    <name type="scientific">Aromia moschata</name>
    <dbReference type="NCBI Taxonomy" id="1265417"/>
    <lineage>
        <taxon>Eukaryota</taxon>
        <taxon>Metazoa</taxon>
        <taxon>Ecdysozoa</taxon>
        <taxon>Arthropoda</taxon>
        <taxon>Hexapoda</taxon>
        <taxon>Insecta</taxon>
        <taxon>Pterygota</taxon>
        <taxon>Neoptera</taxon>
        <taxon>Endopterygota</taxon>
        <taxon>Coleoptera</taxon>
        <taxon>Polyphaga</taxon>
        <taxon>Cucujiformia</taxon>
        <taxon>Chrysomeloidea</taxon>
        <taxon>Cerambycidae</taxon>
        <taxon>Cerambycinae</taxon>
        <taxon>Callichromatini</taxon>
        <taxon>Aromia</taxon>
    </lineage>
</organism>
<comment type="subcellular location">
    <subcellularLocation>
        <location evidence="2">Cytoplasm</location>
        <location evidence="2">Cytoskeleton</location>
        <location evidence="2">Cilium basal body</location>
    </subcellularLocation>
    <subcellularLocation>
        <location evidence="1">Cytoplasm</location>
        <location evidence="1">Cytoskeleton</location>
        <location evidence="1">Microtubule organizing center</location>
        <location evidence="1">Centrosome</location>
        <location evidence="1">Centriole</location>
    </subcellularLocation>
</comment>
<dbReference type="InterPro" id="IPR051241">
    <property type="entry name" value="DZIP_RILPL"/>
</dbReference>
<dbReference type="Proteomes" id="UP001162162">
    <property type="component" value="Unassembled WGS sequence"/>
</dbReference>
<evidence type="ECO:0000313" key="16">
    <source>
        <dbReference type="Proteomes" id="UP001162162"/>
    </source>
</evidence>
<feature type="compositionally biased region" description="Basic and acidic residues" evidence="13">
    <location>
        <begin position="485"/>
        <end position="501"/>
    </location>
</feature>
<dbReference type="GO" id="GO:0036064">
    <property type="term" value="C:ciliary basal body"/>
    <property type="evidence" value="ECO:0007669"/>
    <property type="project" value="TreeGrafter"/>
</dbReference>
<feature type="coiled-coil region" evidence="12">
    <location>
        <begin position="159"/>
        <end position="241"/>
    </location>
</feature>
<dbReference type="GO" id="GO:0005814">
    <property type="term" value="C:centriole"/>
    <property type="evidence" value="ECO:0007669"/>
    <property type="project" value="UniProtKB-SubCell"/>
</dbReference>
<keyword evidence="4" id="KW-0963">Cytoplasm</keyword>
<evidence type="ECO:0000256" key="6">
    <source>
        <dbReference type="ARBA" id="ARBA00022771"/>
    </source>
</evidence>
<evidence type="ECO:0000256" key="4">
    <source>
        <dbReference type="ARBA" id="ARBA00022490"/>
    </source>
</evidence>
<keyword evidence="16" id="KW-1185">Reference proteome</keyword>
<reference evidence="15" key="1">
    <citation type="journal article" date="2023" name="Insect Mol. Biol.">
        <title>Genome sequencing provides insights into the evolution of gene families encoding plant cell wall-degrading enzymes in longhorned beetles.</title>
        <authorList>
            <person name="Shin N.R."/>
            <person name="Okamura Y."/>
            <person name="Kirsch R."/>
            <person name="Pauchet Y."/>
        </authorList>
    </citation>
    <scope>NUCLEOTIDE SEQUENCE</scope>
    <source>
        <strain evidence="15">AMC_N1</strain>
    </source>
</reference>
<keyword evidence="5" id="KW-0479">Metal-binding</keyword>
<evidence type="ECO:0000256" key="5">
    <source>
        <dbReference type="ARBA" id="ARBA00022723"/>
    </source>
</evidence>
<evidence type="ECO:0000256" key="10">
    <source>
        <dbReference type="ARBA" id="ARBA00023273"/>
    </source>
</evidence>
<keyword evidence="6 11" id="KW-0863">Zinc-finger</keyword>
<feature type="region of interest" description="Disordered" evidence="13">
    <location>
        <begin position="466"/>
        <end position="525"/>
    </location>
</feature>
<comment type="caution">
    <text evidence="15">The sequence shown here is derived from an EMBL/GenBank/DDBJ whole genome shotgun (WGS) entry which is preliminary data.</text>
</comment>
<dbReference type="PANTHER" id="PTHR21502">
    <property type="entry name" value="ZINC FINGER PROTEIN DZIP1"/>
    <property type="match status" value="1"/>
</dbReference>
<feature type="compositionally biased region" description="Basic and acidic residues" evidence="13">
    <location>
        <begin position="723"/>
        <end position="732"/>
    </location>
</feature>
<evidence type="ECO:0000256" key="11">
    <source>
        <dbReference type="PROSITE-ProRule" id="PRU00042"/>
    </source>
</evidence>